<gene>
    <name evidence="2" type="ORF">CB5_LOCUS18145</name>
</gene>
<name>A0A6V7PVN0_ANACO</name>
<proteinExistence type="predicted"/>
<protein>
    <submittedName>
        <fullName evidence="2">Uncharacterized protein</fullName>
    </submittedName>
</protein>
<keyword evidence="1" id="KW-1133">Transmembrane helix</keyword>
<dbReference type="Pfam" id="PF03140">
    <property type="entry name" value="DUF247"/>
    <property type="match status" value="1"/>
</dbReference>
<keyword evidence="1" id="KW-0472">Membrane</keyword>
<organism evidence="2">
    <name type="scientific">Ananas comosus var. bracteatus</name>
    <name type="common">red pineapple</name>
    <dbReference type="NCBI Taxonomy" id="296719"/>
    <lineage>
        <taxon>Eukaryota</taxon>
        <taxon>Viridiplantae</taxon>
        <taxon>Streptophyta</taxon>
        <taxon>Embryophyta</taxon>
        <taxon>Tracheophyta</taxon>
        <taxon>Spermatophyta</taxon>
        <taxon>Magnoliopsida</taxon>
        <taxon>Liliopsida</taxon>
        <taxon>Poales</taxon>
        <taxon>Bromeliaceae</taxon>
        <taxon>Bromelioideae</taxon>
        <taxon>Ananas</taxon>
    </lineage>
</organism>
<evidence type="ECO:0000256" key="1">
    <source>
        <dbReference type="SAM" id="Phobius"/>
    </source>
</evidence>
<dbReference type="PANTHER" id="PTHR31170">
    <property type="entry name" value="BNAC04G53230D PROTEIN"/>
    <property type="match status" value="1"/>
</dbReference>
<dbReference type="PANTHER" id="PTHR31170:SF18">
    <property type="entry name" value="(WILD MALAYSIAN BANANA) HYPOTHETICAL PROTEIN"/>
    <property type="match status" value="1"/>
</dbReference>
<keyword evidence="1" id="KW-0812">Transmembrane</keyword>
<accession>A0A6V7PVN0</accession>
<reference evidence="2" key="1">
    <citation type="submission" date="2020-07" db="EMBL/GenBank/DDBJ databases">
        <authorList>
            <person name="Lin J."/>
        </authorList>
    </citation>
    <scope>NUCLEOTIDE SEQUENCE</scope>
</reference>
<dbReference type="EMBL" id="LR862152">
    <property type="protein sequence ID" value="CAD1834934.1"/>
    <property type="molecule type" value="Genomic_DNA"/>
</dbReference>
<feature type="transmembrane region" description="Helical" evidence="1">
    <location>
        <begin position="132"/>
        <end position="151"/>
    </location>
</feature>
<evidence type="ECO:0000313" key="2">
    <source>
        <dbReference type="EMBL" id="CAD1834934.1"/>
    </source>
</evidence>
<dbReference type="AlphaFoldDB" id="A0A6V7PVN0"/>
<feature type="transmembrane region" description="Helical" evidence="1">
    <location>
        <begin position="497"/>
        <end position="525"/>
    </location>
</feature>
<dbReference type="InterPro" id="IPR004158">
    <property type="entry name" value="DUF247_pln"/>
</dbReference>
<sequence length="530" mass="62232">MDGFESCRTTVADIDELAVSMTRELTYYWSLGEARDRGTKLCLIYKIPQHIREVDRNAYEPMVQSFGPYHYGTPTLQAMEKEKWNCLDYILNLNREKRLRDYLKVMQRLENQVRSCYTEEIKMDKKKFRQMLLLDGCFILVSLYGTAGIVMPETEAYGQANNQEFVGGNGVGQKVPWPRHEGEAANQNSIAEHDADYADQIGRWYTNFVAHDLLLLENQIPFFVVERIYELVAGKDTENQRLTDKIAEYVEEILHYYPKAIQEFERPKDFHHLLHLGHMYFRPSQRMEEDSHRHARPRFFYRLLLHFGRSYSKLSHQPEENDQVFSLNDQTYCLQAAQQRWRRAAQYIEAGVEFKKREFNKQSPHSLLDIRFTKKVLEIPCLPIDENTSSLFRNFVALEQTCPQFGNDVTAYIVFMSQLTNMPDDVMLLAQRGIIVHELRSDEEVSTLFTKLSKDVVFDFNGKHYLKSVWQMMEAHYQSRLNRWIAWLRHNHFSNPWLALGAFAAVIVLSCTALQTLISVFSYVYPPTDE</sequence>